<gene>
    <name evidence="1" type="ORF">FSB_LOCUS38581</name>
</gene>
<dbReference type="InterPro" id="IPR007590">
    <property type="entry name" value="Saf4/Yju2"/>
</dbReference>
<accession>A0A2N9HGI6</accession>
<dbReference type="GO" id="GO:0071006">
    <property type="term" value="C:U2-type catalytic step 1 spliceosome"/>
    <property type="evidence" value="ECO:0007669"/>
    <property type="project" value="TreeGrafter"/>
</dbReference>
<organism evidence="1">
    <name type="scientific">Fagus sylvatica</name>
    <name type="common">Beechnut</name>
    <dbReference type="NCBI Taxonomy" id="28930"/>
    <lineage>
        <taxon>Eukaryota</taxon>
        <taxon>Viridiplantae</taxon>
        <taxon>Streptophyta</taxon>
        <taxon>Embryophyta</taxon>
        <taxon>Tracheophyta</taxon>
        <taxon>Spermatophyta</taxon>
        <taxon>Magnoliopsida</taxon>
        <taxon>eudicotyledons</taxon>
        <taxon>Gunneridae</taxon>
        <taxon>Pentapetalae</taxon>
        <taxon>rosids</taxon>
        <taxon>fabids</taxon>
        <taxon>Fagales</taxon>
        <taxon>Fagaceae</taxon>
        <taxon>Fagus</taxon>
    </lineage>
</organism>
<proteinExistence type="predicted"/>
<reference evidence="1" key="1">
    <citation type="submission" date="2018-02" db="EMBL/GenBank/DDBJ databases">
        <authorList>
            <person name="Cohen D.B."/>
            <person name="Kent A.D."/>
        </authorList>
    </citation>
    <scope>NUCLEOTIDE SEQUENCE</scope>
</reference>
<protein>
    <submittedName>
        <fullName evidence="1">Uncharacterized protein</fullName>
    </submittedName>
</protein>
<dbReference type="GO" id="GO:0000398">
    <property type="term" value="P:mRNA splicing, via spliceosome"/>
    <property type="evidence" value="ECO:0007669"/>
    <property type="project" value="InterPro"/>
</dbReference>
<dbReference type="AlphaFoldDB" id="A0A2N9HGI6"/>
<name>A0A2N9HGI6_FAGSY</name>
<evidence type="ECO:0000313" key="1">
    <source>
        <dbReference type="EMBL" id="SPD10699.1"/>
    </source>
</evidence>
<dbReference type="EMBL" id="OIVN01003358">
    <property type="protein sequence ID" value="SPD10699.1"/>
    <property type="molecule type" value="Genomic_DNA"/>
</dbReference>
<sequence>MGDAMKALENKASDSKREMEINAVLSEMQSMKSRRACVSVDSMLEVLNRQEKEKKEFEEEEDEAPVKSIFHNLKQDCVVKRIHDDDLEWKKKENPGGKVCPGDANKFVFKSSNLGCRISLVKKPKK</sequence>
<dbReference type="PANTHER" id="PTHR12111">
    <property type="entry name" value="SPLICING FACTOR YJU2"/>
    <property type="match status" value="1"/>
</dbReference>
<dbReference type="Pfam" id="PF04502">
    <property type="entry name" value="Saf4_Yju2"/>
    <property type="match status" value="1"/>
</dbReference>
<dbReference type="PANTHER" id="PTHR12111:SF1">
    <property type="entry name" value="SPLICING FACTOR YJU2"/>
    <property type="match status" value="1"/>
</dbReference>